<feature type="coiled-coil region" evidence="5">
    <location>
        <begin position="448"/>
        <end position="490"/>
    </location>
</feature>
<keyword evidence="2 4" id="KW-0547">Nucleotide-binding</keyword>
<evidence type="ECO:0000256" key="2">
    <source>
        <dbReference type="ARBA" id="ARBA00022741"/>
    </source>
</evidence>
<evidence type="ECO:0000256" key="1">
    <source>
        <dbReference type="ARBA" id="ARBA00012513"/>
    </source>
</evidence>
<evidence type="ECO:0000259" key="7">
    <source>
        <dbReference type="PROSITE" id="PS50011"/>
    </source>
</evidence>
<gene>
    <name evidence="8" type="ORF">P43SY_010319</name>
</gene>
<dbReference type="AlphaFoldDB" id="A0AAD5LV51"/>
<dbReference type="SUPFAM" id="SSF56112">
    <property type="entry name" value="Protein kinase-like (PK-like)"/>
    <property type="match status" value="1"/>
</dbReference>
<evidence type="ECO:0000313" key="8">
    <source>
        <dbReference type="EMBL" id="KAJ0394461.1"/>
    </source>
</evidence>
<evidence type="ECO:0000256" key="5">
    <source>
        <dbReference type="SAM" id="Coils"/>
    </source>
</evidence>
<comment type="caution">
    <text evidence="8">The sequence shown here is derived from an EMBL/GenBank/DDBJ whole genome shotgun (WGS) entry which is preliminary data.</text>
</comment>
<dbReference type="InterPro" id="IPR017441">
    <property type="entry name" value="Protein_kinase_ATP_BS"/>
</dbReference>
<dbReference type="PROSITE" id="PS00107">
    <property type="entry name" value="PROTEIN_KINASE_ATP"/>
    <property type="match status" value="1"/>
</dbReference>
<evidence type="ECO:0000256" key="3">
    <source>
        <dbReference type="ARBA" id="ARBA00022840"/>
    </source>
</evidence>
<dbReference type="PROSITE" id="PS50011">
    <property type="entry name" value="PROTEIN_KINASE_DOM"/>
    <property type="match status" value="1"/>
</dbReference>
<dbReference type="Pfam" id="PF00069">
    <property type="entry name" value="Pkinase"/>
    <property type="match status" value="1"/>
</dbReference>
<evidence type="ECO:0000256" key="4">
    <source>
        <dbReference type="PROSITE-ProRule" id="PRU10141"/>
    </source>
</evidence>
<organism evidence="8 9">
    <name type="scientific">Pythium insidiosum</name>
    <name type="common">Pythiosis disease agent</name>
    <dbReference type="NCBI Taxonomy" id="114742"/>
    <lineage>
        <taxon>Eukaryota</taxon>
        <taxon>Sar</taxon>
        <taxon>Stramenopiles</taxon>
        <taxon>Oomycota</taxon>
        <taxon>Peronosporomycetes</taxon>
        <taxon>Pythiales</taxon>
        <taxon>Pythiaceae</taxon>
        <taxon>Pythium</taxon>
    </lineage>
</organism>
<dbReference type="Gene3D" id="1.10.510.10">
    <property type="entry name" value="Transferase(Phosphotransferase) domain 1"/>
    <property type="match status" value="1"/>
</dbReference>
<sequence length="491" mass="53057">MASIQHDCDPEELYEVLERLGEGSYGRVYKALHRGTADVVALKVVPTDSDAAAFAHEIHVLERCVSPFIVQYFGSFHFDGHLWIAMEYCAAGSLADLLVLRGGRCLSEREIAGVCANVALGLSHLHAQRHIHRDIKAANILLSADGLAKLADFGVAAQLTNTINKRKTVIGTPFWMAPEVIQETTYDGKADVWSLGITAIELAEGAPPLAQMHPMRAIFLIPSRAPPTLADPAAFSPAFADFLAVCLRKDPAERPDAAALLRHPFLLRDVERLSDAGGPRGLPVLQELVDQSLELVQEARDAAAQDEYAFRATLTGRVDGSLSVADVSTMLRSHSFGGLLERLQGGLGRADDDADGGGTMVYHDGEMTMVVAPPPAPVALAGDDPAAAGDDDKQDASDTQGEQDDDGSIKQCGTGTRTATLPPAFMRYFHGAKSATVRPADATTMDAVRRLERELQALDASFQLEQDALRRRYESERAKLELQLEQLTRPC</sequence>
<dbReference type="EC" id="2.7.11.1" evidence="1"/>
<keyword evidence="3 4" id="KW-0067">ATP-binding</keyword>
<dbReference type="GO" id="GO:0005737">
    <property type="term" value="C:cytoplasm"/>
    <property type="evidence" value="ECO:0007669"/>
    <property type="project" value="TreeGrafter"/>
</dbReference>
<feature type="compositionally biased region" description="Low complexity" evidence="6">
    <location>
        <begin position="378"/>
        <end position="388"/>
    </location>
</feature>
<dbReference type="InterPro" id="IPR050629">
    <property type="entry name" value="STE20/SPS1-PAK"/>
</dbReference>
<dbReference type="GO" id="GO:0004674">
    <property type="term" value="F:protein serine/threonine kinase activity"/>
    <property type="evidence" value="ECO:0007669"/>
    <property type="project" value="UniProtKB-EC"/>
</dbReference>
<dbReference type="InterPro" id="IPR000719">
    <property type="entry name" value="Prot_kinase_dom"/>
</dbReference>
<keyword evidence="5" id="KW-0175">Coiled coil</keyword>
<dbReference type="PANTHER" id="PTHR48012:SF2">
    <property type="entry name" value="STERILE20-LIKE KINASE, ISOFORM B"/>
    <property type="match status" value="1"/>
</dbReference>
<accession>A0AAD5LV51</accession>
<keyword evidence="9" id="KW-1185">Reference proteome</keyword>
<dbReference type="InterPro" id="IPR011009">
    <property type="entry name" value="Kinase-like_dom_sf"/>
</dbReference>
<feature type="binding site" evidence="4">
    <location>
        <position position="43"/>
    </location>
    <ligand>
        <name>ATP</name>
        <dbReference type="ChEBI" id="CHEBI:30616"/>
    </ligand>
</feature>
<reference evidence="8" key="1">
    <citation type="submission" date="2021-12" db="EMBL/GenBank/DDBJ databases">
        <title>Prjna785345.</title>
        <authorList>
            <person name="Rujirawat T."/>
            <person name="Krajaejun T."/>
        </authorList>
    </citation>
    <scope>NUCLEOTIDE SEQUENCE</scope>
    <source>
        <strain evidence="8">Pi057C3</strain>
    </source>
</reference>
<feature type="region of interest" description="Disordered" evidence="6">
    <location>
        <begin position="373"/>
        <end position="418"/>
    </location>
</feature>
<evidence type="ECO:0000256" key="6">
    <source>
        <dbReference type="SAM" id="MobiDB-lite"/>
    </source>
</evidence>
<dbReference type="EMBL" id="JAKCXM010000409">
    <property type="protein sequence ID" value="KAJ0394461.1"/>
    <property type="molecule type" value="Genomic_DNA"/>
</dbReference>
<dbReference type="FunFam" id="1.10.510.10:FF:001091">
    <property type="entry name" value="STE family protein kinase"/>
    <property type="match status" value="1"/>
</dbReference>
<dbReference type="Proteomes" id="UP001209570">
    <property type="component" value="Unassembled WGS sequence"/>
</dbReference>
<protein>
    <recommendedName>
        <fullName evidence="1">non-specific serine/threonine protein kinase</fullName>
        <ecNumber evidence="1">2.7.11.1</ecNumber>
    </recommendedName>
</protein>
<dbReference type="GO" id="GO:0005524">
    <property type="term" value="F:ATP binding"/>
    <property type="evidence" value="ECO:0007669"/>
    <property type="project" value="UniProtKB-UniRule"/>
</dbReference>
<evidence type="ECO:0000313" key="9">
    <source>
        <dbReference type="Proteomes" id="UP001209570"/>
    </source>
</evidence>
<proteinExistence type="predicted"/>
<feature type="domain" description="Protein kinase" evidence="7">
    <location>
        <begin position="14"/>
        <end position="266"/>
    </location>
</feature>
<name>A0AAD5LV51_PYTIN</name>
<dbReference type="PANTHER" id="PTHR48012">
    <property type="entry name" value="STERILE20-LIKE KINASE, ISOFORM B-RELATED"/>
    <property type="match status" value="1"/>
</dbReference>
<dbReference type="SMART" id="SM00220">
    <property type="entry name" value="S_TKc"/>
    <property type="match status" value="1"/>
</dbReference>